<evidence type="ECO:0000313" key="1">
    <source>
        <dbReference type="EMBL" id="QHT79142.1"/>
    </source>
</evidence>
<accession>A0A6C0HEW5</accession>
<dbReference type="Pfam" id="PF23827">
    <property type="entry name" value="DUF7197"/>
    <property type="match status" value="1"/>
</dbReference>
<organism evidence="1">
    <name type="scientific">viral metagenome</name>
    <dbReference type="NCBI Taxonomy" id="1070528"/>
    <lineage>
        <taxon>unclassified sequences</taxon>
        <taxon>metagenomes</taxon>
        <taxon>organismal metagenomes</taxon>
    </lineage>
</organism>
<protein>
    <submittedName>
        <fullName evidence="1">Uncharacterized protein</fullName>
    </submittedName>
</protein>
<reference evidence="1" key="1">
    <citation type="journal article" date="2020" name="Nature">
        <title>Giant virus diversity and host interactions through global metagenomics.</title>
        <authorList>
            <person name="Schulz F."/>
            <person name="Roux S."/>
            <person name="Paez-Espino D."/>
            <person name="Jungbluth S."/>
            <person name="Walsh D.A."/>
            <person name="Denef V.J."/>
            <person name="McMahon K.D."/>
            <person name="Konstantinidis K.T."/>
            <person name="Eloe-Fadrosh E.A."/>
            <person name="Kyrpides N.C."/>
            <person name="Woyke T."/>
        </authorList>
    </citation>
    <scope>NUCLEOTIDE SEQUENCE</scope>
    <source>
        <strain evidence="1">GVMAG-M-3300023179-99</strain>
    </source>
</reference>
<dbReference type="AlphaFoldDB" id="A0A6C0HEW5"/>
<dbReference type="InterPro" id="IPR055621">
    <property type="entry name" value="DUF7197"/>
</dbReference>
<proteinExistence type="predicted"/>
<name>A0A6C0HEW5_9ZZZZ</name>
<dbReference type="EMBL" id="MN739946">
    <property type="protein sequence ID" value="QHT79142.1"/>
    <property type="molecule type" value="Genomic_DNA"/>
</dbReference>
<sequence>MDQIQSQEQWVLHRLEKFYAVTENLQKVQNVLSGQSVLSLRLIDWFVTNYAKMHNVSFVHQGKYQTVYLSYKSHLKAYSKKMFDPFCRCRRIKFAGMDTTVGQLNFFQWIISDGILDHMYAHREEIHRDMEARIHASKQTNKRHEISQCASDKLSTHSVQVKVSFN</sequence>